<sequence>MGSRKELRHGTEHLLEDQCTMTLPSLHRARGRTNTIILSYLWLSLSVSPHGITPACFSSALPTTWACGFARDAARDFHCSCCLASRDERRALLTYSWSRESSQDRHSFPLISRWGQSAAPTKVVACGGRLTSRSTRVCMCGYPLHFVSGLSMSGELTSCPPVAFDYPCSPPASCLG</sequence>
<evidence type="ECO:0000313" key="2">
    <source>
        <dbReference type="Proteomes" id="UP001492380"/>
    </source>
</evidence>
<dbReference type="Proteomes" id="UP001492380">
    <property type="component" value="Unassembled WGS sequence"/>
</dbReference>
<proteinExistence type="predicted"/>
<gene>
    <name evidence="1" type="ORF">HDK90DRAFT_213726</name>
</gene>
<name>A0ABR1YT02_9PEZI</name>
<accession>A0ABR1YT02</accession>
<evidence type="ECO:0000313" key="1">
    <source>
        <dbReference type="EMBL" id="KAK8238110.1"/>
    </source>
</evidence>
<keyword evidence="2" id="KW-1185">Reference proteome</keyword>
<protein>
    <submittedName>
        <fullName evidence="1">Uncharacterized protein</fullName>
    </submittedName>
</protein>
<dbReference type="EMBL" id="JBBWRZ010000004">
    <property type="protein sequence ID" value="KAK8238110.1"/>
    <property type="molecule type" value="Genomic_DNA"/>
</dbReference>
<reference evidence="1 2" key="1">
    <citation type="submission" date="2024-04" db="EMBL/GenBank/DDBJ databases">
        <title>Phyllosticta paracitricarpa is synonymous to the EU quarantine fungus P. citricarpa based on phylogenomic analyses.</title>
        <authorList>
            <consortium name="Lawrence Berkeley National Laboratory"/>
            <person name="Van Ingen-Buijs V.A."/>
            <person name="Van Westerhoven A.C."/>
            <person name="Haridas S."/>
            <person name="Skiadas P."/>
            <person name="Martin F."/>
            <person name="Groenewald J.Z."/>
            <person name="Crous P.W."/>
            <person name="Seidl M.F."/>
        </authorList>
    </citation>
    <scope>NUCLEOTIDE SEQUENCE [LARGE SCALE GENOMIC DNA]</scope>
    <source>
        <strain evidence="1 2">CBS 123374</strain>
    </source>
</reference>
<organism evidence="1 2">
    <name type="scientific">Phyllosticta capitalensis</name>
    <dbReference type="NCBI Taxonomy" id="121624"/>
    <lineage>
        <taxon>Eukaryota</taxon>
        <taxon>Fungi</taxon>
        <taxon>Dikarya</taxon>
        <taxon>Ascomycota</taxon>
        <taxon>Pezizomycotina</taxon>
        <taxon>Dothideomycetes</taxon>
        <taxon>Dothideomycetes incertae sedis</taxon>
        <taxon>Botryosphaeriales</taxon>
        <taxon>Phyllostictaceae</taxon>
        <taxon>Phyllosticta</taxon>
    </lineage>
</organism>
<comment type="caution">
    <text evidence="1">The sequence shown here is derived from an EMBL/GenBank/DDBJ whole genome shotgun (WGS) entry which is preliminary data.</text>
</comment>